<protein>
    <recommendedName>
        <fullName evidence="4">Fibrinogen C-terminal domain-containing protein</fullName>
    </recommendedName>
</protein>
<feature type="region of interest" description="Disordered" evidence="2">
    <location>
        <begin position="45"/>
        <end position="147"/>
    </location>
</feature>
<evidence type="ECO:0000256" key="3">
    <source>
        <dbReference type="SAM" id="SignalP"/>
    </source>
</evidence>
<accession>C3ZKC8</accession>
<evidence type="ECO:0000256" key="1">
    <source>
        <dbReference type="SAM" id="Coils"/>
    </source>
</evidence>
<dbReference type="Pfam" id="PF00147">
    <property type="entry name" value="Fibrinogen_C"/>
    <property type="match status" value="1"/>
</dbReference>
<feature type="compositionally biased region" description="Low complexity" evidence="2">
    <location>
        <begin position="55"/>
        <end position="66"/>
    </location>
</feature>
<reference evidence="5" key="1">
    <citation type="journal article" date="2008" name="Nature">
        <title>The amphioxus genome and the evolution of the chordate karyotype.</title>
        <authorList>
            <consortium name="US DOE Joint Genome Institute (JGI-PGF)"/>
            <person name="Putnam N.H."/>
            <person name="Butts T."/>
            <person name="Ferrier D.E.K."/>
            <person name="Furlong R.F."/>
            <person name="Hellsten U."/>
            <person name="Kawashima T."/>
            <person name="Robinson-Rechavi M."/>
            <person name="Shoguchi E."/>
            <person name="Terry A."/>
            <person name="Yu J.-K."/>
            <person name="Benito-Gutierrez E.L."/>
            <person name="Dubchak I."/>
            <person name="Garcia-Fernandez J."/>
            <person name="Gibson-Brown J.J."/>
            <person name="Grigoriev I.V."/>
            <person name="Horton A.C."/>
            <person name="de Jong P.J."/>
            <person name="Jurka J."/>
            <person name="Kapitonov V.V."/>
            <person name="Kohara Y."/>
            <person name="Kuroki Y."/>
            <person name="Lindquist E."/>
            <person name="Lucas S."/>
            <person name="Osoegawa K."/>
            <person name="Pennacchio L.A."/>
            <person name="Salamov A.A."/>
            <person name="Satou Y."/>
            <person name="Sauka-Spengler T."/>
            <person name="Schmutz J."/>
            <person name="Shin-I T."/>
            <person name="Toyoda A."/>
            <person name="Bronner-Fraser M."/>
            <person name="Fujiyama A."/>
            <person name="Holland L.Z."/>
            <person name="Holland P.W.H."/>
            <person name="Satoh N."/>
            <person name="Rokhsar D.S."/>
        </authorList>
    </citation>
    <scope>NUCLEOTIDE SEQUENCE [LARGE SCALE GENOMIC DNA]</scope>
    <source>
        <strain evidence="5">S238N-H82</strain>
        <tissue evidence="5">Testes</tissue>
    </source>
</reference>
<dbReference type="EMBL" id="GG666636">
    <property type="protein sequence ID" value="EEN47027.1"/>
    <property type="molecule type" value="Genomic_DNA"/>
</dbReference>
<keyword evidence="1" id="KW-0175">Coiled coil</keyword>
<organism>
    <name type="scientific">Branchiostoma floridae</name>
    <name type="common">Florida lancelet</name>
    <name type="synonym">Amphioxus</name>
    <dbReference type="NCBI Taxonomy" id="7739"/>
    <lineage>
        <taxon>Eukaryota</taxon>
        <taxon>Metazoa</taxon>
        <taxon>Chordata</taxon>
        <taxon>Cephalochordata</taxon>
        <taxon>Leptocardii</taxon>
        <taxon>Amphioxiformes</taxon>
        <taxon>Branchiostomatidae</taxon>
        <taxon>Branchiostoma</taxon>
    </lineage>
</organism>
<dbReference type="SMART" id="SM00186">
    <property type="entry name" value="FBG"/>
    <property type="match status" value="1"/>
</dbReference>
<sequence length="674" mass="75487">MVSRVLLVAACLVPALVGVLGRGDIADGERYGKLPPPQYYLRREAESTAREPDLETPLPTETLTTPEDQERPTLPAAPERSTPGKFTSTVSTPEGKSSSPEFSTEAMMAEDVNTSSSTDVTDVPLTEKEHKPAENGKVSASTSLGTDAETSHASNIAEVDADKGVPNEAWGSNPESEVRTDELPIGLVDFPVKDDPEPLRPNKTDGGLDMFTKDIFKWSDDNIEDDQKLHHDETATHGEAILGAKASKYGEPYVYKGDSSQDPTVPKKPEKHNVSDAAVAEDDKPMTNMFNTYNTFNLKIPTDEEGQEFLNGFNEHFSHFRLALEGIAANHTENLAKLVERIETLESHSWELELELGDVRAENMQLKQQLEELRLECRDRNAKLEERTCQTGNDTLRLKEELEEVKLRWVENVTRMEEECFRVTHNVSDVMFDMENRIREETNKNMSEVQDNIAWGCLAVQGECRTRMDNLTQEVRKVTDTNRVEQLTQADASTIFFPAFTPANARDCSELFRKGVWQSGVYRIQPDIVEGGPVIEAFCDMDTESGDEKDTDYRLSLSDFHGNAGDALTQDGKIDHVPFTTADRDNDACADCNCAADLHGGWWYQTCEAGLNGEHGGVNYGWNSREISLYPEFVEMKTRPKEFDKLVALSDLMAKDNHFVEDSFETKEDIKFVE</sequence>
<keyword evidence="3" id="KW-0732">Signal</keyword>
<dbReference type="AlphaFoldDB" id="C3ZKC8"/>
<dbReference type="InterPro" id="IPR014716">
    <property type="entry name" value="Fibrinogen_a/b/g_C_1"/>
</dbReference>
<feature type="coiled-coil region" evidence="1">
    <location>
        <begin position="328"/>
        <end position="419"/>
    </location>
</feature>
<feature type="compositionally biased region" description="Basic and acidic residues" evidence="2">
    <location>
        <begin position="125"/>
        <end position="134"/>
    </location>
</feature>
<feature type="compositionally biased region" description="Polar residues" evidence="2">
    <location>
        <begin position="84"/>
        <end position="102"/>
    </location>
</feature>
<name>C3ZKC8_BRAFL</name>
<proteinExistence type="predicted"/>
<dbReference type="InterPro" id="IPR050373">
    <property type="entry name" value="Fibrinogen_C-term_domain"/>
</dbReference>
<gene>
    <name evidence="5" type="ORF">BRAFLDRAFT_119082</name>
</gene>
<evidence type="ECO:0000256" key="2">
    <source>
        <dbReference type="SAM" id="MobiDB-lite"/>
    </source>
</evidence>
<dbReference type="SUPFAM" id="SSF56496">
    <property type="entry name" value="Fibrinogen C-terminal domain-like"/>
    <property type="match status" value="1"/>
</dbReference>
<dbReference type="InterPro" id="IPR002181">
    <property type="entry name" value="Fibrinogen_a/b/g_C_dom"/>
</dbReference>
<dbReference type="PROSITE" id="PS51406">
    <property type="entry name" value="FIBRINOGEN_C_2"/>
    <property type="match status" value="1"/>
</dbReference>
<dbReference type="InParanoid" id="C3ZKC8"/>
<feature type="chain" id="PRO_5002936911" description="Fibrinogen C-terminal domain-containing protein" evidence="3">
    <location>
        <begin position="22"/>
        <end position="674"/>
    </location>
</feature>
<evidence type="ECO:0000313" key="5">
    <source>
        <dbReference type="EMBL" id="EEN47027.1"/>
    </source>
</evidence>
<feature type="signal peptide" evidence="3">
    <location>
        <begin position="1"/>
        <end position="21"/>
    </location>
</feature>
<dbReference type="Gene3D" id="3.90.215.10">
    <property type="entry name" value="Gamma Fibrinogen, chain A, domain 1"/>
    <property type="match status" value="2"/>
</dbReference>
<evidence type="ECO:0000259" key="4">
    <source>
        <dbReference type="PROSITE" id="PS51406"/>
    </source>
</evidence>
<dbReference type="eggNOG" id="KOG2579">
    <property type="taxonomic scope" value="Eukaryota"/>
</dbReference>
<dbReference type="InterPro" id="IPR036056">
    <property type="entry name" value="Fibrinogen-like_C"/>
</dbReference>
<feature type="domain" description="Fibrinogen C-terminal" evidence="4">
    <location>
        <begin position="553"/>
        <end position="642"/>
    </location>
</feature>
<dbReference type="PANTHER" id="PTHR19143">
    <property type="entry name" value="FIBRINOGEN/TENASCIN/ANGIOPOEITIN"/>
    <property type="match status" value="1"/>
</dbReference>
<dbReference type="PANTHER" id="PTHR19143:SF394">
    <property type="entry name" value="ANGIOPOIETIN-RELATED PROTEIN 3-LIKE"/>
    <property type="match status" value="1"/>
</dbReference>